<dbReference type="AlphaFoldDB" id="A0A9P5Q2S1"/>
<protein>
    <submittedName>
        <fullName evidence="1">Uncharacterized protein</fullName>
    </submittedName>
</protein>
<dbReference type="Proteomes" id="UP000772434">
    <property type="component" value="Unassembled WGS sequence"/>
</dbReference>
<organism evidence="1 2">
    <name type="scientific">Rhodocollybia butyracea</name>
    <dbReference type="NCBI Taxonomy" id="206335"/>
    <lineage>
        <taxon>Eukaryota</taxon>
        <taxon>Fungi</taxon>
        <taxon>Dikarya</taxon>
        <taxon>Basidiomycota</taxon>
        <taxon>Agaricomycotina</taxon>
        <taxon>Agaricomycetes</taxon>
        <taxon>Agaricomycetidae</taxon>
        <taxon>Agaricales</taxon>
        <taxon>Marasmiineae</taxon>
        <taxon>Omphalotaceae</taxon>
        <taxon>Rhodocollybia</taxon>
    </lineage>
</organism>
<comment type="caution">
    <text evidence="1">The sequence shown here is derived from an EMBL/GenBank/DDBJ whole genome shotgun (WGS) entry which is preliminary data.</text>
</comment>
<sequence>MEDPWLRYLLVELLLTTSFIHRSLCRQRPLYLFVGSLRNLMCNPECFRYHSTAIPVSEQCRSRGGRRQGYIGAATVEGCHPQVIVNNAASCRRSSCLEDTAKIYLSVVRVERQNYWIMQQYNKYSVGDITSSSQYRSRNERMSKSCPRFLPKS</sequence>
<reference evidence="1" key="1">
    <citation type="submission" date="2020-11" db="EMBL/GenBank/DDBJ databases">
        <authorList>
            <consortium name="DOE Joint Genome Institute"/>
            <person name="Ahrendt S."/>
            <person name="Riley R."/>
            <person name="Andreopoulos W."/>
            <person name="Labutti K."/>
            <person name="Pangilinan J."/>
            <person name="Ruiz-Duenas F.J."/>
            <person name="Barrasa J.M."/>
            <person name="Sanchez-Garcia M."/>
            <person name="Camarero S."/>
            <person name="Miyauchi S."/>
            <person name="Serrano A."/>
            <person name="Linde D."/>
            <person name="Babiker R."/>
            <person name="Drula E."/>
            <person name="Ayuso-Fernandez I."/>
            <person name="Pacheco R."/>
            <person name="Padilla G."/>
            <person name="Ferreira P."/>
            <person name="Barriuso J."/>
            <person name="Kellner H."/>
            <person name="Castanera R."/>
            <person name="Alfaro M."/>
            <person name="Ramirez L."/>
            <person name="Pisabarro A.G."/>
            <person name="Kuo A."/>
            <person name="Tritt A."/>
            <person name="Lipzen A."/>
            <person name="He G."/>
            <person name="Yan M."/>
            <person name="Ng V."/>
            <person name="Cullen D."/>
            <person name="Martin F."/>
            <person name="Rosso M.-N."/>
            <person name="Henrissat B."/>
            <person name="Hibbett D."/>
            <person name="Martinez A.T."/>
            <person name="Grigoriev I.V."/>
        </authorList>
    </citation>
    <scope>NUCLEOTIDE SEQUENCE</scope>
    <source>
        <strain evidence="1">AH 40177</strain>
    </source>
</reference>
<evidence type="ECO:0000313" key="1">
    <source>
        <dbReference type="EMBL" id="KAF9073055.1"/>
    </source>
</evidence>
<name>A0A9P5Q2S1_9AGAR</name>
<dbReference type="EMBL" id="JADNRY010000020">
    <property type="protein sequence ID" value="KAF9073055.1"/>
    <property type="molecule type" value="Genomic_DNA"/>
</dbReference>
<accession>A0A9P5Q2S1</accession>
<gene>
    <name evidence="1" type="ORF">BDP27DRAFT_353587</name>
</gene>
<keyword evidence="2" id="KW-1185">Reference proteome</keyword>
<evidence type="ECO:0000313" key="2">
    <source>
        <dbReference type="Proteomes" id="UP000772434"/>
    </source>
</evidence>
<proteinExistence type="predicted"/>